<evidence type="ECO:0000313" key="3">
    <source>
        <dbReference type="Proteomes" id="UP000001744"/>
    </source>
</evidence>
<name>B6JXA8_SCHJY</name>
<proteinExistence type="predicted"/>
<accession>B6JXA8</accession>
<dbReference type="VEuPathDB" id="FungiDB:SJAG_01032"/>
<dbReference type="AlphaFoldDB" id="B6JXA8"/>
<dbReference type="Proteomes" id="UP000001744">
    <property type="component" value="Unassembled WGS sequence"/>
</dbReference>
<dbReference type="RefSeq" id="XP_002172302.1">
    <property type="nucleotide sequence ID" value="XM_002172266.1"/>
</dbReference>
<evidence type="ECO:0000313" key="1">
    <source>
        <dbReference type="EMBL" id="EEB06009.1"/>
    </source>
</evidence>
<dbReference type="OMA" id="ICEWNND"/>
<protein>
    <submittedName>
        <fullName evidence="1">Uncharacterized protein</fullName>
    </submittedName>
</protein>
<dbReference type="JaponicusDB" id="SJAG_01032">
    <property type="gene designation" value="lam4"/>
</dbReference>
<sequence>MSSKLEQELAECMGTKFRGGIFVKNGLPFAVSGQLSKEEKDFICEWNNDSMNSEVVVLDNNQHSRLLLGTKDGYVVGFAYKNGDEDTQNNHNETSS</sequence>
<evidence type="ECO:0000313" key="2">
    <source>
        <dbReference type="JaponicusDB" id="SJAG_01032"/>
    </source>
</evidence>
<gene>
    <name evidence="2" type="primary">lam4</name>
    <name evidence="1" type="ORF">SJAG_01032</name>
</gene>
<dbReference type="GeneID" id="7048279"/>
<keyword evidence="3" id="KW-1185">Reference proteome</keyword>
<dbReference type="STRING" id="402676.B6JXA8"/>
<dbReference type="EMBL" id="KE651166">
    <property type="protein sequence ID" value="EEB06009.1"/>
    <property type="molecule type" value="Genomic_DNA"/>
</dbReference>
<reference evidence="1 3" key="1">
    <citation type="journal article" date="2011" name="Science">
        <title>Comparative functional genomics of the fission yeasts.</title>
        <authorList>
            <person name="Rhind N."/>
            <person name="Chen Z."/>
            <person name="Yassour M."/>
            <person name="Thompson D.A."/>
            <person name="Haas B.J."/>
            <person name="Habib N."/>
            <person name="Wapinski I."/>
            <person name="Roy S."/>
            <person name="Lin M.F."/>
            <person name="Heiman D.I."/>
            <person name="Young S.K."/>
            <person name="Furuya K."/>
            <person name="Guo Y."/>
            <person name="Pidoux A."/>
            <person name="Chen H.M."/>
            <person name="Robbertse B."/>
            <person name="Goldberg J.M."/>
            <person name="Aoki K."/>
            <person name="Bayne E.H."/>
            <person name="Berlin A.M."/>
            <person name="Desjardins C.A."/>
            <person name="Dobbs E."/>
            <person name="Dukaj L."/>
            <person name="Fan L."/>
            <person name="FitzGerald M.G."/>
            <person name="French C."/>
            <person name="Gujja S."/>
            <person name="Hansen K."/>
            <person name="Keifenheim D."/>
            <person name="Levin J.Z."/>
            <person name="Mosher R.A."/>
            <person name="Mueller C.A."/>
            <person name="Pfiffner J."/>
            <person name="Priest M."/>
            <person name="Russ C."/>
            <person name="Smialowska A."/>
            <person name="Swoboda P."/>
            <person name="Sykes S.M."/>
            <person name="Vaughn M."/>
            <person name="Vengrova S."/>
            <person name="Yoder R."/>
            <person name="Zeng Q."/>
            <person name="Allshire R."/>
            <person name="Baulcombe D."/>
            <person name="Birren B.W."/>
            <person name="Brown W."/>
            <person name="Ekwall K."/>
            <person name="Kellis M."/>
            <person name="Leatherwood J."/>
            <person name="Levin H."/>
            <person name="Margalit H."/>
            <person name="Martienssen R."/>
            <person name="Nieduszynski C.A."/>
            <person name="Spatafora J.W."/>
            <person name="Friedman N."/>
            <person name="Dalgaard J.Z."/>
            <person name="Baumann P."/>
            <person name="Niki H."/>
            <person name="Regev A."/>
            <person name="Nusbaum C."/>
        </authorList>
    </citation>
    <scope>NUCLEOTIDE SEQUENCE [LARGE SCALE GENOMIC DNA]</scope>
    <source>
        <strain evidence="3">yFS275 / FY16936</strain>
    </source>
</reference>
<organism evidence="1 3">
    <name type="scientific">Schizosaccharomyces japonicus (strain yFS275 / FY16936)</name>
    <name type="common">Fission yeast</name>
    <dbReference type="NCBI Taxonomy" id="402676"/>
    <lineage>
        <taxon>Eukaryota</taxon>
        <taxon>Fungi</taxon>
        <taxon>Dikarya</taxon>
        <taxon>Ascomycota</taxon>
        <taxon>Taphrinomycotina</taxon>
        <taxon>Schizosaccharomycetes</taxon>
        <taxon>Schizosaccharomycetales</taxon>
        <taxon>Schizosaccharomycetaceae</taxon>
        <taxon>Schizosaccharomyces</taxon>
    </lineage>
</organism>
<dbReference type="HOGENOM" id="CLU_2575227_0_0_1"/>